<dbReference type="EMBL" id="JAEUBE010000511">
    <property type="protein sequence ID" value="KAH3660134.1"/>
    <property type="molecule type" value="Genomic_DNA"/>
</dbReference>
<sequence length="138" mass="15203">MISINVQSIWLVTIANTETISVLVLMSIWEAGLSRTSTKESTRYLLLSLPVIRSLSTRVCRILTHSEFTSLLSDSSNSCTSAFRYSEMIKSIISMCFSSLDVLLSSLFTNCKITTCTDSLAFSCFRTPIKAFTGANSS</sequence>
<reference evidence="1" key="2">
    <citation type="submission" date="2021-01" db="EMBL/GenBank/DDBJ databases">
        <authorList>
            <person name="Schikora-Tamarit M.A."/>
        </authorList>
    </citation>
    <scope>NUCLEOTIDE SEQUENCE</scope>
    <source>
        <strain evidence="1">CBS6075</strain>
    </source>
</reference>
<dbReference type="AlphaFoldDB" id="A0A9P8NW48"/>
<keyword evidence="2" id="KW-1185">Reference proteome</keyword>
<comment type="caution">
    <text evidence="1">The sequence shown here is derived from an EMBL/GenBank/DDBJ whole genome shotgun (WGS) entry which is preliminary data.</text>
</comment>
<evidence type="ECO:0000313" key="2">
    <source>
        <dbReference type="Proteomes" id="UP000769157"/>
    </source>
</evidence>
<dbReference type="Proteomes" id="UP000769157">
    <property type="component" value="Unassembled WGS sequence"/>
</dbReference>
<name>A0A9P8NW48_9ASCO</name>
<dbReference type="RefSeq" id="XP_046057845.1">
    <property type="nucleotide sequence ID" value="XM_046208724.1"/>
</dbReference>
<evidence type="ECO:0000313" key="1">
    <source>
        <dbReference type="EMBL" id="KAH3660134.1"/>
    </source>
</evidence>
<reference evidence="1" key="1">
    <citation type="journal article" date="2021" name="Open Biol.">
        <title>Shared evolutionary footprints suggest mitochondrial oxidative damage underlies multiple complex I losses in fungi.</title>
        <authorList>
            <person name="Schikora-Tamarit M.A."/>
            <person name="Marcet-Houben M."/>
            <person name="Nosek J."/>
            <person name="Gabaldon T."/>
        </authorList>
    </citation>
    <scope>NUCLEOTIDE SEQUENCE</scope>
    <source>
        <strain evidence="1">CBS6075</strain>
    </source>
</reference>
<protein>
    <submittedName>
        <fullName evidence="1">Uncharacterized protein</fullName>
    </submittedName>
</protein>
<organism evidence="1 2">
    <name type="scientific">Ogataea philodendri</name>
    <dbReference type="NCBI Taxonomy" id="1378263"/>
    <lineage>
        <taxon>Eukaryota</taxon>
        <taxon>Fungi</taxon>
        <taxon>Dikarya</taxon>
        <taxon>Ascomycota</taxon>
        <taxon>Saccharomycotina</taxon>
        <taxon>Pichiomycetes</taxon>
        <taxon>Pichiales</taxon>
        <taxon>Pichiaceae</taxon>
        <taxon>Ogataea</taxon>
    </lineage>
</organism>
<accession>A0A9P8NW48</accession>
<dbReference type="GeneID" id="70239303"/>
<proteinExistence type="predicted"/>
<gene>
    <name evidence="1" type="ORF">OGAPHI_007339</name>
</gene>